<proteinExistence type="predicted"/>
<sequence>MVVSSKSSSNRGSLFRDSLLITARPEIGLGMEVGVSHGEDLSKCELIRGILSLWERERQGWVTGEFFRWDLALLVIGRGRGHERSCEVGGAGVPGVYFLVVQ</sequence>
<organism evidence="1 2">
    <name type="scientific">Ficus carica</name>
    <name type="common">Common fig</name>
    <dbReference type="NCBI Taxonomy" id="3494"/>
    <lineage>
        <taxon>Eukaryota</taxon>
        <taxon>Viridiplantae</taxon>
        <taxon>Streptophyta</taxon>
        <taxon>Embryophyta</taxon>
        <taxon>Tracheophyta</taxon>
        <taxon>Spermatophyta</taxon>
        <taxon>Magnoliopsida</taxon>
        <taxon>eudicotyledons</taxon>
        <taxon>Gunneridae</taxon>
        <taxon>Pentapetalae</taxon>
        <taxon>rosids</taxon>
        <taxon>fabids</taxon>
        <taxon>Rosales</taxon>
        <taxon>Moraceae</taxon>
        <taxon>Ficeae</taxon>
        <taxon>Ficus</taxon>
    </lineage>
</organism>
<dbReference type="Proteomes" id="UP001187192">
    <property type="component" value="Unassembled WGS sequence"/>
</dbReference>
<accession>A0AA88ANZ5</accession>
<evidence type="ECO:0000313" key="2">
    <source>
        <dbReference type="Proteomes" id="UP001187192"/>
    </source>
</evidence>
<protein>
    <submittedName>
        <fullName evidence="1">Uncharacterized protein</fullName>
    </submittedName>
</protein>
<reference evidence="1" key="1">
    <citation type="submission" date="2023-07" db="EMBL/GenBank/DDBJ databases">
        <title>draft genome sequence of fig (Ficus carica).</title>
        <authorList>
            <person name="Takahashi T."/>
            <person name="Nishimura K."/>
        </authorList>
    </citation>
    <scope>NUCLEOTIDE SEQUENCE</scope>
</reference>
<gene>
    <name evidence="1" type="ORF">TIFTF001_023739</name>
</gene>
<dbReference type="AlphaFoldDB" id="A0AA88ANZ5"/>
<name>A0AA88ANZ5_FICCA</name>
<keyword evidence="2" id="KW-1185">Reference proteome</keyword>
<evidence type="ECO:0000313" key="1">
    <source>
        <dbReference type="EMBL" id="GMN54607.1"/>
    </source>
</evidence>
<dbReference type="EMBL" id="BTGU01000052">
    <property type="protein sequence ID" value="GMN54607.1"/>
    <property type="molecule type" value="Genomic_DNA"/>
</dbReference>
<comment type="caution">
    <text evidence="1">The sequence shown here is derived from an EMBL/GenBank/DDBJ whole genome shotgun (WGS) entry which is preliminary data.</text>
</comment>